<keyword evidence="13" id="KW-1185">Reference proteome</keyword>
<comment type="caution">
    <text evidence="12">The sequence shown here is derived from an EMBL/GenBank/DDBJ whole genome shotgun (WGS) entry which is preliminary data.</text>
</comment>
<dbReference type="Pfam" id="PF00773">
    <property type="entry name" value="RNB"/>
    <property type="match status" value="1"/>
</dbReference>
<comment type="subcellular location">
    <subcellularLocation>
        <location evidence="2 8">Cytoplasm</location>
    </subcellularLocation>
</comment>
<feature type="region of interest" description="Disordered" evidence="10">
    <location>
        <begin position="1"/>
        <end position="20"/>
    </location>
</feature>
<dbReference type="PROSITE" id="PS50126">
    <property type="entry name" value="S1"/>
    <property type="match status" value="1"/>
</dbReference>
<dbReference type="EMBL" id="MTSD02000003">
    <property type="protein sequence ID" value="OOV87019.1"/>
    <property type="molecule type" value="Genomic_DNA"/>
</dbReference>
<keyword evidence="4 8" id="KW-0540">Nuclease</keyword>
<evidence type="ECO:0000313" key="12">
    <source>
        <dbReference type="EMBL" id="OOV87019.1"/>
    </source>
</evidence>
<evidence type="ECO:0000259" key="11">
    <source>
        <dbReference type="PROSITE" id="PS50126"/>
    </source>
</evidence>
<gene>
    <name evidence="8" type="primary">rnr</name>
    <name evidence="12" type="ORF">BTA35_0208375</name>
</gene>
<feature type="compositionally biased region" description="Basic and acidic residues" evidence="10">
    <location>
        <begin position="806"/>
        <end position="820"/>
    </location>
</feature>
<dbReference type="InterPro" id="IPR001900">
    <property type="entry name" value="RNase_II/R"/>
</dbReference>
<organism evidence="12 13">
    <name type="scientific">Oceanospirillum linum</name>
    <dbReference type="NCBI Taxonomy" id="966"/>
    <lineage>
        <taxon>Bacteria</taxon>
        <taxon>Pseudomonadati</taxon>
        <taxon>Pseudomonadota</taxon>
        <taxon>Gammaproteobacteria</taxon>
        <taxon>Oceanospirillales</taxon>
        <taxon>Oceanospirillaceae</taxon>
        <taxon>Oceanospirillum</taxon>
    </lineage>
</organism>
<keyword evidence="7 8" id="KW-0694">RNA-binding</keyword>
<dbReference type="GO" id="GO:0008859">
    <property type="term" value="F:exoribonuclease II activity"/>
    <property type="evidence" value="ECO:0007669"/>
    <property type="project" value="UniProtKB-UniRule"/>
</dbReference>
<dbReference type="InterPro" id="IPR050180">
    <property type="entry name" value="RNR_Ribonuclease"/>
</dbReference>
<feature type="compositionally biased region" description="Basic and acidic residues" evidence="10">
    <location>
        <begin position="780"/>
        <end position="793"/>
    </location>
</feature>
<evidence type="ECO:0000256" key="6">
    <source>
        <dbReference type="ARBA" id="ARBA00022839"/>
    </source>
</evidence>
<comment type="catalytic activity">
    <reaction evidence="1 8">
        <text>Exonucleolytic cleavage in the 3'- to 5'-direction to yield nucleoside 5'-phosphates.</text>
        <dbReference type="EC" id="3.1.13.1"/>
    </reaction>
</comment>
<evidence type="ECO:0000256" key="4">
    <source>
        <dbReference type="ARBA" id="ARBA00022722"/>
    </source>
</evidence>
<dbReference type="HAMAP" id="MF_01895">
    <property type="entry name" value="RNase_R"/>
    <property type="match status" value="1"/>
</dbReference>
<evidence type="ECO:0000256" key="5">
    <source>
        <dbReference type="ARBA" id="ARBA00022801"/>
    </source>
</evidence>
<dbReference type="Pfam" id="PF00575">
    <property type="entry name" value="S1"/>
    <property type="match status" value="1"/>
</dbReference>
<protein>
    <recommendedName>
        <fullName evidence="8">Ribonuclease R</fullName>
        <shortName evidence="8">RNase R</shortName>
        <ecNumber evidence="8">3.1.13.1</ecNumber>
    </recommendedName>
</protein>
<dbReference type="SMART" id="SM00316">
    <property type="entry name" value="S1"/>
    <property type="match status" value="1"/>
</dbReference>
<proteinExistence type="inferred from homology"/>
<dbReference type="Pfam" id="PF17876">
    <property type="entry name" value="CSD2"/>
    <property type="match status" value="1"/>
</dbReference>
<dbReference type="InterPro" id="IPR011805">
    <property type="entry name" value="RNase_R"/>
</dbReference>
<name>A0A1T1HAY8_OCELI</name>
<dbReference type="GO" id="GO:0005829">
    <property type="term" value="C:cytosol"/>
    <property type="evidence" value="ECO:0007669"/>
    <property type="project" value="UniProtKB-ARBA"/>
</dbReference>
<evidence type="ECO:0000256" key="10">
    <source>
        <dbReference type="SAM" id="MobiDB-lite"/>
    </source>
</evidence>
<evidence type="ECO:0000256" key="2">
    <source>
        <dbReference type="ARBA" id="ARBA00004496"/>
    </source>
</evidence>
<dbReference type="InterPro" id="IPR013668">
    <property type="entry name" value="RNase_R_HTH_12"/>
</dbReference>
<dbReference type="SUPFAM" id="SSF50249">
    <property type="entry name" value="Nucleic acid-binding proteins"/>
    <property type="match status" value="4"/>
</dbReference>
<sequence length="832" mass="94603">MTRWSVKQDPQADREANKYDNPVPSREFIMQWLENYGRPLTHMQLCERMGLTSENDIEALRRRLKAMERDGQLLSNRKGAYGLISKMQLVKGRIEAHADGFGFMVPDDGGEDLFLSNFQMKTVYHGDLALARVVGVDRRNRKEGAVVEVLQHNTHEIVGRYIVEHNGIGYVRPDNPKLHHDVLIPPGQEAGAEDGQVVCAEVTQQPARRAHVQGRIKEVLGDEMAPGMEIDIAIRKHNLPNEFPEDVLDQIRNMSDQVQEADKRDRVDLRHLPFVTIDGEDAKDFDDAVYCEKKRSGNWKLFVAIADVSHYVGVNTPLDQEAHRRGNSVYFPGQVIPMLPELLSNGLCSLNPHVDRLVMVCEMSISAKGEISRYRFCEAIIKSQARLTYTQVGALLDDPELPDAAIFKEKYTDLVHPIETLYGLYKQLRVARSERGAIDFETVETRIIFDEHRKIERIVPVVRNEAHKLIEECMLCANVASARLLEKYKIPGLFRVHKGPKEQRLEKLKSFLGELGFELGGGLKPTPEDYQEVLQAIGDRPDAGNIQTMLLQSLSQAVYTPENEGHFGLNYKAYTHFASPIRRYPDLLLHRAIRALIRSDLTGSHLQRCETTPTEPRDKWLPYNEAQMVELGEHCSMTERRADDATYDVLAWLKCEYTASHVGESFTGKVTGVTGFGLFVRLDEIYVEGLVHITGLPSDYYQFDPLTQRLRGDRSGRVYGMNDELTVIVARVDLDERKIDFELDTRQPDNAVGRKRKPRKRNMTDAEDRLSKVVASNDAADSKRKNDRDDASGKPKHKGGRKKKLKPAEKGRSGLNDDIRKKRPKKKKVKKD</sequence>
<dbReference type="STRING" id="966.BTA35_0208375"/>
<evidence type="ECO:0000256" key="8">
    <source>
        <dbReference type="HAMAP-Rule" id="MF_01895"/>
    </source>
</evidence>
<dbReference type="NCBIfam" id="TIGR02063">
    <property type="entry name" value="RNase_R"/>
    <property type="match status" value="1"/>
</dbReference>
<feature type="region of interest" description="Disordered" evidence="10">
    <location>
        <begin position="749"/>
        <end position="832"/>
    </location>
</feature>
<evidence type="ECO:0000256" key="1">
    <source>
        <dbReference type="ARBA" id="ARBA00001849"/>
    </source>
</evidence>
<keyword evidence="9" id="KW-0175">Coiled coil</keyword>
<dbReference type="InterPro" id="IPR011129">
    <property type="entry name" value="CSD"/>
</dbReference>
<dbReference type="InterPro" id="IPR004476">
    <property type="entry name" value="RNase_II/RNase_R"/>
</dbReference>
<dbReference type="NCBIfam" id="TIGR00358">
    <property type="entry name" value="3_prime_RNase"/>
    <property type="match status" value="1"/>
</dbReference>
<dbReference type="Proteomes" id="UP000190064">
    <property type="component" value="Unassembled WGS sequence"/>
</dbReference>
<dbReference type="Pfam" id="PF08206">
    <property type="entry name" value="OB_RNB"/>
    <property type="match status" value="1"/>
</dbReference>
<comment type="function">
    <text evidence="8">3'-5' exoribonuclease that releases 5'-nucleoside monophosphates and is involved in maturation of structured RNAs.</text>
</comment>
<dbReference type="InterPro" id="IPR012340">
    <property type="entry name" value="NA-bd_OB-fold"/>
</dbReference>
<feature type="coiled-coil region" evidence="9">
    <location>
        <begin position="50"/>
        <end position="77"/>
    </location>
</feature>
<dbReference type="GO" id="GO:0006402">
    <property type="term" value="P:mRNA catabolic process"/>
    <property type="evidence" value="ECO:0007669"/>
    <property type="project" value="TreeGrafter"/>
</dbReference>
<feature type="domain" description="S1 motif" evidence="11">
    <location>
        <begin position="663"/>
        <end position="744"/>
    </location>
</feature>
<evidence type="ECO:0000256" key="3">
    <source>
        <dbReference type="ARBA" id="ARBA00022490"/>
    </source>
</evidence>
<keyword evidence="3 8" id="KW-0963">Cytoplasm</keyword>
<dbReference type="Pfam" id="PF08461">
    <property type="entry name" value="WHD_RNase_R"/>
    <property type="match status" value="1"/>
</dbReference>
<evidence type="ECO:0000256" key="9">
    <source>
        <dbReference type="SAM" id="Coils"/>
    </source>
</evidence>
<keyword evidence="5 8" id="KW-0378">Hydrolase</keyword>
<feature type="compositionally biased region" description="Basic residues" evidence="10">
    <location>
        <begin position="821"/>
        <end position="832"/>
    </location>
</feature>
<dbReference type="PANTHER" id="PTHR23355">
    <property type="entry name" value="RIBONUCLEASE"/>
    <property type="match status" value="1"/>
</dbReference>
<comment type="similarity">
    <text evidence="8">Belongs to the RNR ribonuclease family. RNase R subfamily.</text>
</comment>
<dbReference type="InterPro" id="IPR013223">
    <property type="entry name" value="RNase_B_OB_dom"/>
</dbReference>
<dbReference type="EC" id="3.1.13.1" evidence="8"/>
<dbReference type="RefSeq" id="WP_078319370.1">
    <property type="nucleotide sequence ID" value="NZ_FXTS01000003.1"/>
</dbReference>
<dbReference type="SMART" id="SM00955">
    <property type="entry name" value="RNB"/>
    <property type="match status" value="1"/>
</dbReference>
<reference evidence="12" key="1">
    <citation type="submission" date="2017-02" db="EMBL/GenBank/DDBJ databases">
        <title>Draft Genome Sequence of the Salt Water Bacterium Oceanospirillum linum ATCC 11336.</title>
        <authorList>
            <person name="Trachtenberg A.M."/>
            <person name="Carney J.G."/>
            <person name="Linnane J.D."/>
            <person name="Rheaume B.A."/>
            <person name="Pitts N.L."/>
            <person name="Mykles D.L."/>
            <person name="Maclea K.S."/>
        </authorList>
    </citation>
    <scope>NUCLEOTIDE SEQUENCE [LARGE SCALE GENOMIC DNA]</scope>
    <source>
        <strain evidence="12">ATCC 11336</strain>
    </source>
</reference>
<dbReference type="Gene3D" id="2.40.50.140">
    <property type="entry name" value="Nucleic acid-binding proteins"/>
    <property type="match status" value="2"/>
</dbReference>
<dbReference type="GO" id="GO:0003723">
    <property type="term" value="F:RNA binding"/>
    <property type="evidence" value="ECO:0007669"/>
    <property type="project" value="UniProtKB-UniRule"/>
</dbReference>
<dbReference type="InterPro" id="IPR040476">
    <property type="entry name" value="CSD2"/>
</dbReference>
<feature type="compositionally biased region" description="Basic residues" evidence="10">
    <location>
        <begin position="794"/>
        <end position="805"/>
    </location>
</feature>
<keyword evidence="6 8" id="KW-0269">Exonuclease</keyword>
<dbReference type="PANTHER" id="PTHR23355:SF9">
    <property type="entry name" value="DIS3-LIKE EXONUCLEASE 2"/>
    <property type="match status" value="1"/>
</dbReference>
<evidence type="ECO:0000256" key="7">
    <source>
        <dbReference type="ARBA" id="ARBA00022884"/>
    </source>
</evidence>
<accession>A0A1T1HAY8</accession>
<dbReference type="SMART" id="SM00357">
    <property type="entry name" value="CSP"/>
    <property type="match status" value="2"/>
</dbReference>
<feature type="compositionally biased region" description="Basic and acidic residues" evidence="10">
    <location>
        <begin position="762"/>
        <end position="771"/>
    </location>
</feature>
<evidence type="ECO:0000313" key="13">
    <source>
        <dbReference type="Proteomes" id="UP000190064"/>
    </source>
</evidence>
<dbReference type="InterPro" id="IPR003029">
    <property type="entry name" value="S1_domain"/>
</dbReference>
<dbReference type="AlphaFoldDB" id="A0A1T1HAY8"/>
<dbReference type="CDD" id="cd04471">
    <property type="entry name" value="S1_RNase_R"/>
    <property type="match status" value="1"/>
</dbReference>